<dbReference type="InterPro" id="IPR002123">
    <property type="entry name" value="Plipid/glycerol_acylTrfase"/>
</dbReference>
<comment type="pathway">
    <text evidence="1">Lipid metabolism.</text>
</comment>
<dbReference type="AlphaFoldDB" id="A0A244CUP5"/>
<dbReference type="RefSeq" id="WP_086742734.1">
    <property type="nucleotide sequence ID" value="NZ_MWPV01000001.1"/>
</dbReference>
<evidence type="ECO:0000313" key="6">
    <source>
        <dbReference type="Proteomes" id="UP000194841"/>
    </source>
</evidence>
<accession>A0A244CUP5</accession>
<comment type="caution">
    <text evidence="5">The sequence shown here is derived from an EMBL/GenBank/DDBJ whole genome shotgun (WGS) entry which is preliminary data.</text>
</comment>
<dbReference type="PANTHER" id="PTHR10434:SF9">
    <property type="entry name" value="PHOSPHOLIPID_GLYCEROL ACYLTRANSFERASE DOMAIN-CONTAINING PROTEIN"/>
    <property type="match status" value="1"/>
</dbReference>
<protein>
    <submittedName>
        <fullName evidence="5">Acyltransferase</fullName>
    </submittedName>
</protein>
<organism evidence="5 6">
    <name type="scientific">Pseudoalteromonas ulvae</name>
    <dbReference type="NCBI Taxonomy" id="107327"/>
    <lineage>
        <taxon>Bacteria</taxon>
        <taxon>Pseudomonadati</taxon>
        <taxon>Pseudomonadota</taxon>
        <taxon>Gammaproteobacteria</taxon>
        <taxon>Alteromonadales</taxon>
        <taxon>Pseudoalteromonadaceae</taxon>
        <taxon>Pseudoalteromonas</taxon>
    </lineage>
</organism>
<keyword evidence="6" id="KW-1185">Reference proteome</keyword>
<dbReference type="SMART" id="SM00563">
    <property type="entry name" value="PlsC"/>
    <property type="match status" value="1"/>
</dbReference>
<dbReference type="Proteomes" id="UP000194841">
    <property type="component" value="Unassembled WGS sequence"/>
</dbReference>
<dbReference type="GO" id="GO:0003841">
    <property type="term" value="F:1-acylglycerol-3-phosphate O-acyltransferase activity"/>
    <property type="evidence" value="ECO:0007669"/>
    <property type="project" value="TreeGrafter"/>
</dbReference>
<evidence type="ECO:0000256" key="2">
    <source>
        <dbReference type="ARBA" id="ARBA00022679"/>
    </source>
</evidence>
<keyword evidence="3 5" id="KW-0012">Acyltransferase</keyword>
<evidence type="ECO:0000259" key="4">
    <source>
        <dbReference type="SMART" id="SM00563"/>
    </source>
</evidence>
<evidence type="ECO:0000256" key="3">
    <source>
        <dbReference type="ARBA" id="ARBA00023315"/>
    </source>
</evidence>
<feature type="domain" description="Phospholipid/glycerol acyltransferase" evidence="4">
    <location>
        <begin position="46"/>
        <end position="158"/>
    </location>
</feature>
<gene>
    <name evidence="5" type="ORF">B1199_03490</name>
</gene>
<keyword evidence="2 5" id="KW-0808">Transferase</keyword>
<dbReference type="CDD" id="cd07988">
    <property type="entry name" value="LPLAT_ABO13168-like"/>
    <property type="match status" value="1"/>
</dbReference>
<proteinExistence type="predicted"/>
<reference evidence="5 6" key="1">
    <citation type="submission" date="2017-02" db="EMBL/GenBank/DDBJ databases">
        <title>Pseudoalteromonas ulvae TC14 Genome.</title>
        <authorList>
            <person name="Molmeret M."/>
        </authorList>
    </citation>
    <scope>NUCLEOTIDE SEQUENCE [LARGE SCALE GENOMIC DNA]</scope>
    <source>
        <strain evidence="5">TC14</strain>
    </source>
</reference>
<sequence>MYINPDTLPKELPRTNSRLGRWIGQTILRLSGWQVIGQFPAQGKFVAAVAPHTSNWDFIIALAVKLSLDIKIKFLGKHTLFVGPLGWLLKKMGGIAVDRTAAHGIVAQVSDAFAQHEQLIVGIAPEGTRKKSAHWKSGFLYIANKSKVPVVPMALDYSRKLFIIMPCETISDDIPSELRRIKTLFPQHFAKYPFNVSD</sequence>
<evidence type="ECO:0000256" key="1">
    <source>
        <dbReference type="ARBA" id="ARBA00005189"/>
    </source>
</evidence>
<dbReference type="OrthoDB" id="9796839at2"/>
<name>A0A244CUP5_PSEDV</name>
<dbReference type="PANTHER" id="PTHR10434">
    <property type="entry name" value="1-ACYL-SN-GLYCEROL-3-PHOSPHATE ACYLTRANSFERASE"/>
    <property type="match status" value="1"/>
</dbReference>
<dbReference type="Pfam" id="PF01553">
    <property type="entry name" value="Acyltransferase"/>
    <property type="match status" value="1"/>
</dbReference>
<dbReference type="SUPFAM" id="SSF69593">
    <property type="entry name" value="Glycerol-3-phosphate (1)-acyltransferase"/>
    <property type="match status" value="1"/>
</dbReference>
<evidence type="ECO:0000313" key="5">
    <source>
        <dbReference type="EMBL" id="OUL59343.1"/>
    </source>
</evidence>
<dbReference type="GO" id="GO:0006654">
    <property type="term" value="P:phosphatidic acid biosynthetic process"/>
    <property type="evidence" value="ECO:0007669"/>
    <property type="project" value="TreeGrafter"/>
</dbReference>
<dbReference type="EMBL" id="MWPV01000001">
    <property type="protein sequence ID" value="OUL59343.1"/>
    <property type="molecule type" value="Genomic_DNA"/>
</dbReference>